<proteinExistence type="predicted"/>
<gene>
    <name evidence="1" type="ORF">EDB95_4934</name>
</gene>
<evidence type="ECO:0000313" key="1">
    <source>
        <dbReference type="EMBL" id="TDW97094.1"/>
    </source>
</evidence>
<dbReference type="AlphaFoldDB" id="A0A4R8DIG9"/>
<accession>A0A4R8DIG9</accession>
<dbReference type="RefSeq" id="WP_162852774.1">
    <property type="nucleotide sequence ID" value="NZ_SODV01000002.1"/>
</dbReference>
<keyword evidence="2" id="KW-1185">Reference proteome</keyword>
<reference evidence="1 2" key="1">
    <citation type="submission" date="2019-03" db="EMBL/GenBank/DDBJ databases">
        <title>Genomic Encyclopedia of Type Strains, Phase IV (KMG-IV): sequencing the most valuable type-strain genomes for metagenomic binning, comparative biology and taxonomic classification.</title>
        <authorList>
            <person name="Goeker M."/>
        </authorList>
    </citation>
    <scope>NUCLEOTIDE SEQUENCE [LARGE SCALE GENOMIC DNA]</scope>
    <source>
        <strain evidence="1 2">DSM 100059</strain>
    </source>
</reference>
<organism evidence="1 2">
    <name type="scientific">Dinghuibacter silviterrae</name>
    <dbReference type="NCBI Taxonomy" id="1539049"/>
    <lineage>
        <taxon>Bacteria</taxon>
        <taxon>Pseudomonadati</taxon>
        <taxon>Bacteroidota</taxon>
        <taxon>Chitinophagia</taxon>
        <taxon>Chitinophagales</taxon>
        <taxon>Chitinophagaceae</taxon>
        <taxon>Dinghuibacter</taxon>
    </lineage>
</organism>
<dbReference type="EMBL" id="SODV01000002">
    <property type="protein sequence ID" value="TDW97094.1"/>
    <property type="molecule type" value="Genomic_DNA"/>
</dbReference>
<evidence type="ECO:0000313" key="2">
    <source>
        <dbReference type="Proteomes" id="UP000294498"/>
    </source>
</evidence>
<protein>
    <submittedName>
        <fullName evidence="1">Uncharacterized protein</fullName>
    </submittedName>
</protein>
<sequence length="99" mass="11549">MKFSEKTITRIKRHPLDAYWSAFRTSLENGSFRTMKQLGTIIPITQLTIIMRLNYNTLAKRLLDPSRFTVSDLKRLAHASKVKPEELLKFILKETSQKP</sequence>
<dbReference type="Proteomes" id="UP000294498">
    <property type="component" value="Unassembled WGS sequence"/>
</dbReference>
<name>A0A4R8DIG9_9BACT</name>
<comment type="caution">
    <text evidence="1">The sequence shown here is derived from an EMBL/GenBank/DDBJ whole genome shotgun (WGS) entry which is preliminary data.</text>
</comment>